<dbReference type="PROSITE" id="PS51375">
    <property type="entry name" value="PPR"/>
    <property type="match status" value="1"/>
</dbReference>
<dbReference type="InterPro" id="IPR011990">
    <property type="entry name" value="TPR-like_helical_dom_sf"/>
</dbReference>
<name>A0ABD1WRT2_9LAMI</name>
<accession>A0ABD1WRT2</accession>
<dbReference type="Proteomes" id="UP001604277">
    <property type="component" value="Unassembled WGS sequence"/>
</dbReference>
<dbReference type="InterPro" id="IPR032675">
    <property type="entry name" value="LRR_dom_sf"/>
</dbReference>
<dbReference type="InterPro" id="IPR002885">
    <property type="entry name" value="PPR_rpt"/>
</dbReference>
<evidence type="ECO:0000256" key="3">
    <source>
        <dbReference type="PROSITE-ProRule" id="PRU00708"/>
    </source>
</evidence>
<dbReference type="PANTHER" id="PTHR47939:SF4">
    <property type="entry name" value="PENTACOTRIPEPTIDE-REPEAT REGION OF PRORP DOMAIN-CONTAINING PROTEIN"/>
    <property type="match status" value="1"/>
</dbReference>
<proteinExistence type="inferred from homology"/>
<dbReference type="InterPro" id="IPR050667">
    <property type="entry name" value="PPR-containing_protein"/>
</dbReference>
<dbReference type="SUPFAM" id="SSF52047">
    <property type="entry name" value="RNI-like"/>
    <property type="match status" value="1"/>
</dbReference>
<evidence type="ECO:0000313" key="5">
    <source>
        <dbReference type="Proteomes" id="UP001604277"/>
    </source>
</evidence>
<comment type="similarity">
    <text evidence="1">Belongs to the PPR family. P subfamily.</text>
</comment>
<dbReference type="NCBIfam" id="TIGR00756">
    <property type="entry name" value="PPR"/>
    <property type="match status" value="2"/>
</dbReference>
<comment type="caution">
    <text evidence="4">The sequence shown here is derived from an EMBL/GenBank/DDBJ whole genome shotgun (WGS) entry which is preliminary data.</text>
</comment>
<evidence type="ECO:0000256" key="1">
    <source>
        <dbReference type="ARBA" id="ARBA00007626"/>
    </source>
</evidence>
<keyword evidence="5" id="KW-1185">Reference proteome</keyword>
<keyword evidence="2" id="KW-0677">Repeat</keyword>
<evidence type="ECO:0000313" key="4">
    <source>
        <dbReference type="EMBL" id="KAL2552291.1"/>
    </source>
</evidence>
<gene>
    <name evidence="4" type="ORF">Fot_05910</name>
</gene>
<feature type="repeat" description="PPR" evidence="3">
    <location>
        <begin position="49"/>
        <end position="83"/>
    </location>
</feature>
<dbReference type="PANTHER" id="PTHR47939">
    <property type="entry name" value="MEMBRANE-ASSOCIATED SALT-INDUCIBLE PROTEIN-LIKE"/>
    <property type="match status" value="1"/>
</dbReference>
<sequence length="225" mass="24710">MPSWSASKGRFASFDSLITVLIEKLCEAGNVGEAKAFWKDMVYRSLEPEASAYDSMILGLSEQGNVAEGMQYLDTMLKSRLKPQNKTFERLIQYLFEANRLSYGMREVEWNGKWGVVATGKVSLLCLIGSEGCKGGKCRENDLLPSFTDVGLDWLALGCGRTLKSLEVVASAKITYVSLEAVGSYCRSLETLSLESEFICNKGLLSVAKGCPLLISLELLCSAQR</sequence>
<dbReference type="Gene3D" id="1.25.40.10">
    <property type="entry name" value="Tetratricopeptide repeat domain"/>
    <property type="match status" value="1"/>
</dbReference>
<dbReference type="EMBL" id="JBFOLJ010000002">
    <property type="protein sequence ID" value="KAL2552291.1"/>
    <property type="molecule type" value="Genomic_DNA"/>
</dbReference>
<reference evidence="5" key="1">
    <citation type="submission" date="2024-07" db="EMBL/GenBank/DDBJ databases">
        <title>Two chromosome-level genome assemblies of Korean endemic species Abeliophyllum distichum and Forsythia ovata (Oleaceae).</title>
        <authorList>
            <person name="Jang H."/>
        </authorList>
    </citation>
    <scope>NUCLEOTIDE SEQUENCE [LARGE SCALE GENOMIC DNA]</scope>
</reference>
<protein>
    <submittedName>
        <fullName evidence="4">Leucine-rich repeat domain</fullName>
    </submittedName>
</protein>
<dbReference type="Gene3D" id="3.80.10.10">
    <property type="entry name" value="Ribonuclease Inhibitor"/>
    <property type="match status" value="1"/>
</dbReference>
<evidence type="ECO:0000256" key="2">
    <source>
        <dbReference type="ARBA" id="ARBA00022737"/>
    </source>
</evidence>
<organism evidence="4 5">
    <name type="scientific">Forsythia ovata</name>
    <dbReference type="NCBI Taxonomy" id="205694"/>
    <lineage>
        <taxon>Eukaryota</taxon>
        <taxon>Viridiplantae</taxon>
        <taxon>Streptophyta</taxon>
        <taxon>Embryophyta</taxon>
        <taxon>Tracheophyta</taxon>
        <taxon>Spermatophyta</taxon>
        <taxon>Magnoliopsida</taxon>
        <taxon>eudicotyledons</taxon>
        <taxon>Gunneridae</taxon>
        <taxon>Pentapetalae</taxon>
        <taxon>asterids</taxon>
        <taxon>lamiids</taxon>
        <taxon>Lamiales</taxon>
        <taxon>Oleaceae</taxon>
        <taxon>Forsythieae</taxon>
        <taxon>Forsythia</taxon>
    </lineage>
</organism>
<dbReference type="Pfam" id="PF01535">
    <property type="entry name" value="PPR"/>
    <property type="match status" value="2"/>
</dbReference>
<dbReference type="AlphaFoldDB" id="A0ABD1WRT2"/>